<proteinExistence type="predicted"/>
<keyword evidence="3" id="KW-1185">Reference proteome</keyword>
<dbReference type="GeneID" id="28999077"/>
<dbReference type="RefSeq" id="XP_018296577.1">
    <property type="nucleotide sequence ID" value="XM_018438171.1"/>
</dbReference>
<reference evidence="3" key="1">
    <citation type="submission" date="2015-06" db="EMBL/GenBank/DDBJ databases">
        <title>Expansion of signal transduction pathways in fungi by whole-genome duplication.</title>
        <authorList>
            <consortium name="DOE Joint Genome Institute"/>
            <person name="Corrochano L.M."/>
            <person name="Kuo A."/>
            <person name="Marcet-Houben M."/>
            <person name="Polaino S."/>
            <person name="Salamov A."/>
            <person name="Villalobos J.M."/>
            <person name="Alvarez M.I."/>
            <person name="Avalos J."/>
            <person name="Benito E.P."/>
            <person name="Benoit I."/>
            <person name="Burger G."/>
            <person name="Camino L.P."/>
            <person name="Canovas D."/>
            <person name="Cerda-Olmedo E."/>
            <person name="Cheng J.-F."/>
            <person name="Dominguez A."/>
            <person name="Elias M."/>
            <person name="Eslava A.P."/>
            <person name="Glaser F."/>
            <person name="Grimwood J."/>
            <person name="Gutierrez G."/>
            <person name="Heitman J."/>
            <person name="Henrissat B."/>
            <person name="Iturriaga E.A."/>
            <person name="Lang B.F."/>
            <person name="Lavin J.L."/>
            <person name="Lee S."/>
            <person name="Li W."/>
            <person name="Lindquist E."/>
            <person name="Lopez-Garcia S."/>
            <person name="Luque E.M."/>
            <person name="Marcos A.T."/>
            <person name="Martin J."/>
            <person name="McCluskey K."/>
            <person name="Medina H.R."/>
            <person name="Miralles-Duran A."/>
            <person name="Miyazaki A."/>
            <person name="Munoz-Torres E."/>
            <person name="Oguiza J.A."/>
            <person name="Ohm R."/>
            <person name="Olmedo M."/>
            <person name="Orejas M."/>
            <person name="Ortiz-Castellanos L."/>
            <person name="Pisabarro A.G."/>
            <person name="Rodriguez-Romero J."/>
            <person name="Ruiz-Herrera J."/>
            <person name="Ruiz-Vazquez R."/>
            <person name="Sanz C."/>
            <person name="Schackwitz W."/>
            <person name="Schmutz J."/>
            <person name="Shahriari M."/>
            <person name="Shelest E."/>
            <person name="Silva-Franco F."/>
            <person name="Soanes D."/>
            <person name="Syed K."/>
            <person name="Tagua V.G."/>
            <person name="Talbot N.J."/>
            <person name="Thon M."/>
            <person name="De vries R.P."/>
            <person name="Wiebenga A."/>
            <person name="Yadav J.S."/>
            <person name="Braun E.L."/>
            <person name="Baker S."/>
            <person name="Garre V."/>
            <person name="Horwitz B."/>
            <person name="Torres-Martinez S."/>
            <person name="Idnurm A."/>
            <person name="Herrera-Estrella A."/>
            <person name="Gabaldon T."/>
            <person name="Grigoriev I.V."/>
        </authorList>
    </citation>
    <scope>NUCLEOTIDE SEQUENCE [LARGE SCALE GENOMIC DNA]</scope>
    <source>
        <strain evidence="3">NRRL 1555(-)</strain>
    </source>
</reference>
<protein>
    <recommendedName>
        <fullName evidence="1">F5/8 type C domain-containing protein</fullName>
    </recommendedName>
</protein>
<dbReference type="Gene3D" id="2.60.120.260">
    <property type="entry name" value="Galactose-binding domain-like"/>
    <property type="match status" value="1"/>
</dbReference>
<dbReference type="EMBL" id="KV440973">
    <property type="protein sequence ID" value="OAD78537.1"/>
    <property type="molecule type" value="Genomic_DNA"/>
</dbReference>
<name>A0A167PU13_PHYB8</name>
<dbReference type="STRING" id="763407.A0A167PU13"/>
<dbReference type="AlphaFoldDB" id="A0A167PU13"/>
<dbReference type="InterPro" id="IPR000421">
    <property type="entry name" value="FA58C"/>
</dbReference>
<sequence length="142" mass="15904">MTSLLSPDTRIKVSSVLNRDTVSYGKQHLIDGSEETCWNSEQGLPQNILLDFGSPVEVQKIALTFQGGFVGKTCVALGSSPSSPNNYNIQLSTFYPEDINPTQIFDIQHKEPIQRLKIIFEESTDFYGRITVYKLDVIGVHH</sequence>
<dbReference type="PROSITE" id="PS50022">
    <property type="entry name" value="FA58C_3"/>
    <property type="match status" value="1"/>
</dbReference>
<dbReference type="VEuPathDB" id="FungiDB:PHYBLDRAFT_179587"/>
<evidence type="ECO:0000313" key="3">
    <source>
        <dbReference type="Proteomes" id="UP000077315"/>
    </source>
</evidence>
<dbReference type="OrthoDB" id="10052260at2759"/>
<feature type="domain" description="F5/8 type C" evidence="1">
    <location>
        <begin position="1"/>
        <end position="64"/>
    </location>
</feature>
<organism evidence="2 3">
    <name type="scientific">Phycomyces blakesleeanus (strain ATCC 8743b / DSM 1359 / FGSC 10004 / NBRC 33097 / NRRL 1555)</name>
    <dbReference type="NCBI Taxonomy" id="763407"/>
    <lineage>
        <taxon>Eukaryota</taxon>
        <taxon>Fungi</taxon>
        <taxon>Fungi incertae sedis</taxon>
        <taxon>Mucoromycota</taxon>
        <taxon>Mucoromycotina</taxon>
        <taxon>Mucoromycetes</taxon>
        <taxon>Mucorales</taxon>
        <taxon>Phycomycetaceae</taxon>
        <taxon>Phycomyces</taxon>
    </lineage>
</organism>
<dbReference type="Proteomes" id="UP000077315">
    <property type="component" value="Unassembled WGS sequence"/>
</dbReference>
<accession>A0A167PU13</accession>
<evidence type="ECO:0000313" key="2">
    <source>
        <dbReference type="EMBL" id="OAD78537.1"/>
    </source>
</evidence>
<gene>
    <name evidence="2" type="ORF">PHYBLDRAFT_179587</name>
</gene>
<evidence type="ECO:0000259" key="1">
    <source>
        <dbReference type="PROSITE" id="PS50022"/>
    </source>
</evidence>
<dbReference type="SUPFAM" id="SSF49785">
    <property type="entry name" value="Galactose-binding domain-like"/>
    <property type="match status" value="1"/>
</dbReference>
<dbReference type="InterPro" id="IPR008979">
    <property type="entry name" value="Galactose-bd-like_sf"/>
</dbReference>
<dbReference type="InParanoid" id="A0A167PU13"/>
<dbReference type="Pfam" id="PF22633">
    <property type="entry name" value="F5_F8_type_C_2"/>
    <property type="match status" value="1"/>
</dbReference>